<accession>A0A4Y2KLB1</accession>
<name>A0A4Y2KLB1_ARAVE</name>
<organism evidence="1 2">
    <name type="scientific">Araneus ventricosus</name>
    <name type="common">Orbweaver spider</name>
    <name type="synonym">Epeira ventricosa</name>
    <dbReference type="NCBI Taxonomy" id="182803"/>
    <lineage>
        <taxon>Eukaryota</taxon>
        <taxon>Metazoa</taxon>
        <taxon>Ecdysozoa</taxon>
        <taxon>Arthropoda</taxon>
        <taxon>Chelicerata</taxon>
        <taxon>Arachnida</taxon>
        <taxon>Araneae</taxon>
        <taxon>Araneomorphae</taxon>
        <taxon>Entelegynae</taxon>
        <taxon>Araneoidea</taxon>
        <taxon>Araneidae</taxon>
        <taxon>Araneus</taxon>
    </lineage>
</organism>
<dbReference type="Proteomes" id="UP000499080">
    <property type="component" value="Unassembled WGS sequence"/>
</dbReference>
<proteinExistence type="predicted"/>
<evidence type="ECO:0000313" key="2">
    <source>
        <dbReference type="Proteomes" id="UP000499080"/>
    </source>
</evidence>
<protein>
    <recommendedName>
        <fullName evidence="3">THAP-type domain-containing protein</fullName>
    </recommendedName>
</protein>
<keyword evidence="2" id="KW-1185">Reference proteome</keyword>
<evidence type="ECO:0008006" key="3">
    <source>
        <dbReference type="Google" id="ProtNLM"/>
    </source>
</evidence>
<reference evidence="1 2" key="1">
    <citation type="journal article" date="2019" name="Sci. Rep.">
        <title>Orb-weaving spider Araneus ventricosus genome elucidates the spidroin gene catalogue.</title>
        <authorList>
            <person name="Kono N."/>
            <person name="Nakamura H."/>
            <person name="Ohtoshi R."/>
            <person name="Moran D.A.P."/>
            <person name="Shinohara A."/>
            <person name="Yoshida Y."/>
            <person name="Fujiwara M."/>
            <person name="Mori M."/>
            <person name="Tomita M."/>
            <person name="Arakawa K."/>
        </authorList>
    </citation>
    <scope>NUCLEOTIDE SEQUENCE [LARGE SCALE GENOMIC DNA]</scope>
</reference>
<gene>
    <name evidence="1" type="ORF">AVEN_141903_1</name>
</gene>
<sequence>MYLPPMPATLQDLRDRIVTAVSSITRDLRGCQEIDYRISDMDSTAENAAFPKIKYRNRGRTCSLCDTPGPVLFRIPSDENRQKEWFSTLKWNVAPEKLKYVLGNECVTDISPSPASVVHLGKDEISLPVLE</sequence>
<dbReference type="AlphaFoldDB" id="A0A4Y2KLB1"/>
<evidence type="ECO:0000313" key="1">
    <source>
        <dbReference type="EMBL" id="GBN02700.1"/>
    </source>
</evidence>
<dbReference type="EMBL" id="BGPR01004726">
    <property type="protein sequence ID" value="GBN02700.1"/>
    <property type="molecule type" value="Genomic_DNA"/>
</dbReference>
<comment type="caution">
    <text evidence="1">The sequence shown here is derived from an EMBL/GenBank/DDBJ whole genome shotgun (WGS) entry which is preliminary data.</text>
</comment>